<accession>A0ABR9HDI0</accession>
<feature type="domain" description="DUF8171" evidence="3">
    <location>
        <begin position="32"/>
        <end position="292"/>
    </location>
</feature>
<protein>
    <recommendedName>
        <fullName evidence="3">DUF8171 domain-containing protein</fullName>
    </recommendedName>
</protein>
<feature type="transmembrane region" description="Helical" evidence="2">
    <location>
        <begin position="133"/>
        <end position="153"/>
    </location>
</feature>
<feature type="region of interest" description="Disordered" evidence="1">
    <location>
        <begin position="1"/>
        <end position="23"/>
    </location>
</feature>
<sequence>MAESSRPTTPPTRSDAPRRPGPPELSSAQKLMVFVLSMTLFGLANIVTEVIPEVRVGPVEVGVSYLAFVPVIMVALFNPLYAALGAPLGEVVFVDLLMGDFSGIGELEGYLQMFLGLYIAGCLVRDPRSPRQLFAAGAVVVIVDKMLSAVVDIAKVSVGVDDAEFVPGLPQSILLLEGIDFVVALLVSGILFGALPAMALAPRLYGKIEPLLGLAPRDPGHPMPLAQRGTAAFMLLALFLSFVSMIAAFTSEIFDNFGVWEPDFIEQYGDRFLWIGASAALIVLVALAVAVRFVLASRRARAAQGSHGPDAQNTGERR</sequence>
<name>A0ABR9HDI0_9ACTN</name>
<evidence type="ECO:0000259" key="3">
    <source>
        <dbReference type="Pfam" id="PF26509"/>
    </source>
</evidence>
<dbReference type="EMBL" id="JADBDY010000001">
    <property type="protein sequence ID" value="MBE1457074.1"/>
    <property type="molecule type" value="Genomic_DNA"/>
</dbReference>
<evidence type="ECO:0000313" key="5">
    <source>
        <dbReference type="Proteomes" id="UP000598217"/>
    </source>
</evidence>
<keyword evidence="2" id="KW-1133">Transmembrane helix</keyword>
<keyword evidence="5" id="KW-1185">Reference proteome</keyword>
<proteinExistence type="predicted"/>
<evidence type="ECO:0000256" key="1">
    <source>
        <dbReference type="SAM" id="MobiDB-lite"/>
    </source>
</evidence>
<comment type="caution">
    <text evidence="4">The sequence shown here is derived from an EMBL/GenBank/DDBJ whole genome shotgun (WGS) entry which is preliminary data.</text>
</comment>
<keyword evidence="2" id="KW-0812">Transmembrane</keyword>
<feature type="transmembrane region" description="Helical" evidence="2">
    <location>
        <begin position="231"/>
        <end position="251"/>
    </location>
</feature>
<dbReference type="Pfam" id="PF26509">
    <property type="entry name" value="DUF8171"/>
    <property type="match status" value="1"/>
</dbReference>
<dbReference type="Proteomes" id="UP000598217">
    <property type="component" value="Unassembled WGS sequence"/>
</dbReference>
<feature type="transmembrane region" description="Helical" evidence="2">
    <location>
        <begin position="31"/>
        <end position="51"/>
    </location>
</feature>
<feature type="transmembrane region" description="Helical" evidence="2">
    <location>
        <begin position="173"/>
        <end position="195"/>
    </location>
</feature>
<feature type="transmembrane region" description="Helical" evidence="2">
    <location>
        <begin position="109"/>
        <end position="126"/>
    </location>
</feature>
<feature type="transmembrane region" description="Helical" evidence="2">
    <location>
        <begin position="271"/>
        <end position="295"/>
    </location>
</feature>
<gene>
    <name evidence="4" type="ORF">H4W79_001288</name>
</gene>
<keyword evidence="2" id="KW-0472">Membrane</keyword>
<dbReference type="InterPro" id="IPR058484">
    <property type="entry name" value="DUF8171"/>
</dbReference>
<dbReference type="RefSeq" id="WP_191272978.1">
    <property type="nucleotide sequence ID" value="NZ_BMXJ01000006.1"/>
</dbReference>
<reference evidence="4 5" key="1">
    <citation type="submission" date="2020-10" db="EMBL/GenBank/DDBJ databases">
        <title>Sequencing the genomes of 1000 actinobacteria strains.</title>
        <authorList>
            <person name="Klenk H.-P."/>
        </authorList>
    </citation>
    <scope>NUCLEOTIDE SEQUENCE [LARGE SCALE GENOMIC DNA]</scope>
    <source>
        <strain evidence="4 5">DSM 45157</strain>
    </source>
</reference>
<evidence type="ECO:0000313" key="4">
    <source>
        <dbReference type="EMBL" id="MBE1457074.1"/>
    </source>
</evidence>
<organism evidence="4 5">
    <name type="scientific">Nocardiopsis terrae</name>
    <dbReference type="NCBI Taxonomy" id="372655"/>
    <lineage>
        <taxon>Bacteria</taxon>
        <taxon>Bacillati</taxon>
        <taxon>Actinomycetota</taxon>
        <taxon>Actinomycetes</taxon>
        <taxon>Streptosporangiales</taxon>
        <taxon>Nocardiopsidaceae</taxon>
        <taxon>Nocardiopsis</taxon>
    </lineage>
</organism>
<evidence type="ECO:0000256" key="2">
    <source>
        <dbReference type="SAM" id="Phobius"/>
    </source>
</evidence>
<feature type="transmembrane region" description="Helical" evidence="2">
    <location>
        <begin position="63"/>
        <end position="89"/>
    </location>
</feature>